<gene>
    <name evidence="1" type="ORF">B0H16DRAFT_1448650</name>
</gene>
<proteinExistence type="predicted"/>
<evidence type="ECO:0000313" key="1">
    <source>
        <dbReference type="EMBL" id="KAJ7779125.1"/>
    </source>
</evidence>
<protein>
    <submittedName>
        <fullName evidence="1">Uncharacterized protein</fullName>
    </submittedName>
</protein>
<dbReference type="Proteomes" id="UP001215598">
    <property type="component" value="Unassembled WGS sequence"/>
</dbReference>
<dbReference type="AlphaFoldDB" id="A0AAD7K649"/>
<organism evidence="1 2">
    <name type="scientific">Mycena metata</name>
    <dbReference type="NCBI Taxonomy" id="1033252"/>
    <lineage>
        <taxon>Eukaryota</taxon>
        <taxon>Fungi</taxon>
        <taxon>Dikarya</taxon>
        <taxon>Basidiomycota</taxon>
        <taxon>Agaricomycotina</taxon>
        <taxon>Agaricomycetes</taxon>
        <taxon>Agaricomycetidae</taxon>
        <taxon>Agaricales</taxon>
        <taxon>Marasmiineae</taxon>
        <taxon>Mycenaceae</taxon>
        <taxon>Mycena</taxon>
    </lineage>
</organism>
<accession>A0AAD7K649</accession>
<evidence type="ECO:0000313" key="2">
    <source>
        <dbReference type="Proteomes" id="UP001215598"/>
    </source>
</evidence>
<name>A0AAD7K649_9AGAR</name>
<reference evidence="1" key="1">
    <citation type="submission" date="2023-03" db="EMBL/GenBank/DDBJ databases">
        <title>Massive genome expansion in bonnet fungi (Mycena s.s.) driven by repeated elements and novel gene families across ecological guilds.</title>
        <authorList>
            <consortium name="Lawrence Berkeley National Laboratory"/>
            <person name="Harder C.B."/>
            <person name="Miyauchi S."/>
            <person name="Viragh M."/>
            <person name="Kuo A."/>
            <person name="Thoen E."/>
            <person name="Andreopoulos B."/>
            <person name="Lu D."/>
            <person name="Skrede I."/>
            <person name="Drula E."/>
            <person name="Henrissat B."/>
            <person name="Morin E."/>
            <person name="Kohler A."/>
            <person name="Barry K."/>
            <person name="LaButti K."/>
            <person name="Morin E."/>
            <person name="Salamov A."/>
            <person name="Lipzen A."/>
            <person name="Mereny Z."/>
            <person name="Hegedus B."/>
            <person name="Baldrian P."/>
            <person name="Stursova M."/>
            <person name="Weitz H."/>
            <person name="Taylor A."/>
            <person name="Grigoriev I.V."/>
            <person name="Nagy L.G."/>
            <person name="Martin F."/>
            <person name="Kauserud H."/>
        </authorList>
    </citation>
    <scope>NUCLEOTIDE SEQUENCE</scope>
    <source>
        <strain evidence="1">CBHHK182m</strain>
    </source>
</reference>
<dbReference type="EMBL" id="JARKIB010000006">
    <property type="protein sequence ID" value="KAJ7779125.1"/>
    <property type="molecule type" value="Genomic_DNA"/>
</dbReference>
<keyword evidence="2" id="KW-1185">Reference proteome</keyword>
<sequence>MHYSGNDVPCEVLVDGGRARRVRYVRGVAPWGKKRTGIHSAQDDDVRSFCRRPENAKNQCTSNFGPVKIDKEMESMDGRTRGLQLVDAVKADSDVVAAPCTTRWYSGVYGRSEGGEDGWVCGD</sequence>
<comment type="caution">
    <text evidence="1">The sequence shown here is derived from an EMBL/GenBank/DDBJ whole genome shotgun (WGS) entry which is preliminary data.</text>
</comment>